<keyword evidence="3 5" id="KW-1133">Transmembrane helix</keyword>
<evidence type="ECO:0000313" key="6">
    <source>
        <dbReference type="EMBL" id="VAW16036.1"/>
    </source>
</evidence>
<evidence type="ECO:0000256" key="2">
    <source>
        <dbReference type="ARBA" id="ARBA00022692"/>
    </source>
</evidence>
<feature type="transmembrane region" description="Helical" evidence="5">
    <location>
        <begin position="74"/>
        <end position="91"/>
    </location>
</feature>
<evidence type="ECO:0000256" key="4">
    <source>
        <dbReference type="ARBA" id="ARBA00023136"/>
    </source>
</evidence>
<evidence type="ECO:0000256" key="5">
    <source>
        <dbReference type="SAM" id="Phobius"/>
    </source>
</evidence>
<proteinExistence type="predicted"/>
<comment type="subcellular location">
    <subcellularLocation>
        <location evidence="1">Membrane</location>
        <topology evidence="1">Multi-pass membrane protein</topology>
    </subcellularLocation>
</comment>
<name>A0A3B0U9B4_9ZZZZ</name>
<evidence type="ECO:0000256" key="3">
    <source>
        <dbReference type="ARBA" id="ARBA00022989"/>
    </source>
</evidence>
<keyword evidence="4 5" id="KW-0472">Membrane</keyword>
<accession>A0A3B0U9B4</accession>
<dbReference type="InterPro" id="IPR019109">
    <property type="entry name" value="MamF_MmsF"/>
</dbReference>
<organism evidence="6">
    <name type="scientific">hydrothermal vent metagenome</name>
    <dbReference type="NCBI Taxonomy" id="652676"/>
    <lineage>
        <taxon>unclassified sequences</taxon>
        <taxon>metagenomes</taxon>
        <taxon>ecological metagenomes</taxon>
    </lineage>
</organism>
<protein>
    <submittedName>
        <fullName evidence="6">Uncharacterized protein</fullName>
    </submittedName>
</protein>
<sequence length="105" mass="11226">MDQKSTIDEGKTMAIISYITIIGLVVAYFSNKDKGNEFTKFHIGQSVRAAIAGIVISIIATILVRVTGIGLISYFSYAGLVFMVLGVLNAMNGKTEKLPLIGNIG</sequence>
<dbReference type="AlphaFoldDB" id="A0A3B0U9B4"/>
<keyword evidence="2 5" id="KW-0812">Transmembrane</keyword>
<dbReference type="EMBL" id="UOEL01000129">
    <property type="protein sequence ID" value="VAW16036.1"/>
    <property type="molecule type" value="Genomic_DNA"/>
</dbReference>
<feature type="transmembrane region" description="Helical" evidence="5">
    <location>
        <begin position="49"/>
        <end position="68"/>
    </location>
</feature>
<reference evidence="6" key="1">
    <citation type="submission" date="2018-06" db="EMBL/GenBank/DDBJ databases">
        <authorList>
            <person name="Zhirakovskaya E."/>
        </authorList>
    </citation>
    <scope>NUCLEOTIDE SEQUENCE</scope>
</reference>
<dbReference type="Pfam" id="PF09685">
    <property type="entry name" value="MamF_MmsF"/>
    <property type="match status" value="1"/>
</dbReference>
<feature type="transmembrane region" description="Helical" evidence="5">
    <location>
        <begin position="12"/>
        <end position="29"/>
    </location>
</feature>
<gene>
    <name evidence="6" type="ORF">MNBD_BACTEROID03-1259</name>
</gene>
<evidence type="ECO:0000256" key="1">
    <source>
        <dbReference type="ARBA" id="ARBA00004141"/>
    </source>
</evidence>